<protein>
    <submittedName>
        <fullName evidence="1">Uncharacterized protein</fullName>
    </submittedName>
</protein>
<evidence type="ECO:0000313" key="2">
    <source>
        <dbReference type="Proteomes" id="UP000029221"/>
    </source>
</evidence>
<dbReference type="STRING" id="319236.BST91_07680"/>
<reference evidence="1" key="1">
    <citation type="journal article" date="2014" name="Genome Announc.">
        <title>Draft Genome Sequences of Marine Flavobacterium Nonlabens Strains NR17, NR24, NR27, NR32, NR33, and Ara13.</title>
        <authorList>
            <person name="Nakanishi M."/>
            <person name="Meirelles P."/>
            <person name="Suzuki R."/>
            <person name="Takatani N."/>
            <person name="Mino S."/>
            <person name="Suda W."/>
            <person name="Oshima K."/>
            <person name="Hattori M."/>
            <person name="Ohkuma M."/>
            <person name="Hosokawa M."/>
            <person name="Miyashita K."/>
            <person name="Thompson F.L."/>
            <person name="Niwa A."/>
            <person name="Sawabe T."/>
            <person name="Sawabe T."/>
        </authorList>
    </citation>
    <scope>NUCLEOTIDE SEQUENCE [LARGE SCALE GENOMIC DNA]</scope>
    <source>
        <strain evidence="1">JCM 19294</strain>
    </source>
</reference>
<comment type="caution">
    <text evidence="1">The sequence shown here is derived from an EMBL/GenBank/DDBJ whole genome shotgun (WGS) entry which is preliminary data.</text>
</comment>
<dbReference type="EMBL" id="BBML01000002">
    <property type="protein sequence ID" value="GAK96531.1"/>
    <property type="molecule type" value="Genomic_DNA"/>
</dbReference>
<organism evidence="1 2">
    <name type="scientific">Nonlabens tegetincola</name>
    <dbReference type="NCBI Taxonomy" id="323273"/>
    <lineage>
        <taxon>Bacteria</taxon>
        <taxon>Pseudomonadati</taxon>
        <taxon>Bacteroidota</taxon>
        <taxon>Flavobacteriia</taxon>
        <taxon>Flavobacteriales</taxon>
        <taxon>Flavobacteriaceae</taxon>
        <taxon>Nonlabens</taxon>
    </lineage>
</organism>
<keyword evidence="2" id="KW-1185">Reference proteome</keyword>
<name>A0A090QLZ5_9FLAO</name>
<gene>
    <name evidence="1" type="ORF">JCM19294_2044</name>
</gene>
<dbReference type="Proteomes" id="UP000029221">
    <property type="component" value="Unassembled WGS sequence"/>
</dbReference>
<accession>A0A090QLZ5</accession>
<dbReference type="AlphaFoldDB" id="A0A090QLZ5"/>
<evidence type="ECO:0000313" key="1">
    <source>
        <dbReference type="EMBL" id="GAK96531.1"/>
    </source>
</evidence>
<sequence length="51" mass="5778">MAMATNSLYELGKEFEWIYPELVPTIERLLTQTKTKGYRASAAKVLDAINT</sequence>
<proteinExistence type="predicted"/>